<dbReference type="GO" id="GO:0140114">
    <property type="term" value="P:cellular detoxification of fluoride"/>
    <property type="evidence" value="ECO:0007669"/>
    <property type="project" value="UniProtKB-UniRule"/>
</dbReference>
<evidence type="ECO:0000256" key="2">
    <source>
        <dbReference type="ARBA" id="ARBA00022475"/>
    </source>
</evidence>
<evidence type="ECO:0000256" key="8">
    <source>
        <dbReference type="ARBA" id="ARBA00035585"/>
    </source>
</evidence>
<evidence type="ECO:0000256" key="6">
    <source>
        <dbReference type="ARBA" id="ARBA00023303"/>
    </source>
</evidence>
<comment type="activity regulation">
    <text evidence="10">Na(+) is not transported, but it plays an essential structural role and its presence is essential for fluoride channel function.</text>
</comment>
<dbReference type="HAMAP" id="MF_00454">
    <property type="entry name" value="FluC"/>
    <property type="match status" value="1"/>
</dbReference>
<comment type="catalytic activity">
    <reaction evidence="8">
        <text>fluoride(in) = fluoride(out)</text>
        <dbReference type="Rhea" id="RHEA:76159"/>
        <dbReference type="ChEBI" id="CHEBI:17051"/>
    </reaction>
    <physiologicalReaction direction="left-to-right" evidence="8">
        <dbReference type="Rhea" id="RHEA:76160"/>
    </physiologicalReaction>
</comment>
<comment type="similarity">
    <text evidence="7 10">Belongs to the fluoride channel Fluc/FEX (TC 1.A.43) family.</text>
</comment>
<keyword evidence="5 10" id="KW-0472">Membrane</keyword>
<dbReference type="EMBL" id="JAGFBF010000001">
    <property type="protein sequence ID" value="MBO2989143.1"/>
    <property type="molecule type" value="Genomic_DNA"/>
</dbReference>
<keyword evidence="10" id="KW-0479">Metal-binding</keyword>
<feature type="binding site" evidence="10">
    <location>
        <position position="81"/>
    </location>
    <ligand>
        <name>Na(+)</name>
        <dbReference type="ChEBI" id="CHEBI:29101"/>
        <note>structural</note>
    </ligand>
</feature>
<evidence type="ECO:0000313" key="12">
    <source>
        <dbReference type="Proteomes" id="UP000668403"/>
    </source>
</evidence>
<keyword evidence="12" id="KW-1185">Reference proteome</keyword>
<dbReference type="Proteomes" id="UP000668403">
    <property type="component" value="Unassembled WGS sequence"/>
</dbReference>
<comment type="function">
    <text evidence="9 10">Fluoride-specific ion channel. Important for reducing fluoride concentration in the cell, thus reducing its toxicity.</text>
</comment>
<name>A0A939TM65_9MICO</name>
<keyword evidence="10" id="KW-0406">Ion transport</keyword>
<evidence type="ECO:0000256" key="9">
    <source>
        <dbReference type="ARBA" id="ARBA00049940"/>
    </source>
</evidence>
<dbReference type="Pfam" id="PF02537">
    <property type="entry name" value="CRCB"/>
    <property type="match status" value="1"/>
</dbReference>
<organism evidence="11 12">
    <name type="scientific">Leucobacter tardus</name>
    <dbReference type="NCBI Taxonomy" id="501483"/>
    <lineage>
        <taxon>Bacteria</taxon>
        <taxon>Bacillati</taxon>
        <taxon>Actinomycetota</taxon>
        <taxon>Actinomycetes</taxon>
        <taxon>Micrococcales</taxon>
        <taxon>Microbacteriaceae</taxon>
        <taxon>Leucobacter</taxon>
    </lineage>
</organism>
<keyword evidence="2 10" id="KW-1003">Cell membrane</keyword>
<dbReference type="GO" id="GO:0005886">
    <property type="term" value="C:plasma membrane"/>
    <property type="evidence" value="ECO:0007669"/>
    <property type="project" value="UniProtKB-SubCell"/>
</dbReference>
<evidence type="ECO:0000256" key="5">
    <source>
        <dbReference type="ARBA" id="ARBA00023136"/>
    </source>
</evidence>
<accession>A0A939TM65</accession>
<feature type="transmembrane region" description="Helical" evidence="10">
    <location>
        <begin position="68"/>
        <end position="91"/>
    </location>
</feature>
<gene>
    <name evidence="10" type="primary">fluC</name>
    <name evidence="10" type="synonym">crcB</name>
    <name evidence="11" type="ORF">J4H85_03905</name>
</gene>
<evidence type="ECO:0000313" key="11">
    <source>
        <dbReference type="EMBL" id="MBO2989143.1"/>
    </source>
</evidence>
<keyword evidence="10" id="KW-0813">Transport</keyword>
<dbReference type="GO" id="GO:0046872">
    <property type="term" value="F:metal ion binding"/>
    <property type="evidence" value="ECO:0007669"/>
    <property type="project" value="UniProtKB-KW"/>
</dbReference>
<evidence type="ECO:0000256" key="10">
    <source>
        <dbReference type="HAMAP-Rule" id="MF_00454"/>
    </source>
</evidence>
<keyword evidence="10" id="KW-0915">Sodium</keyword>
<dbReference type="InterPro" id="IPR003691">
    <property type="entry name" value="FluC"/>
</dbReference>
<dbReference type="RefSeq" id="WP_208236998.1">
    <property type="nucleotide sequence ID" value="NZ_BAAAQU010000001.1"/>
</dbReference>
<comment type="caution">
    <text evidence="11">The sequence shown here is derived from an EMBL/GenBank/DDBJ whole genome shotgun (WGS) entry which is preliminary data.</text>
</comment>
<evidence type="ECO:0000256" key="7">
    <source>
        <dbReference type="ARBA" id="ARBA00035120"/>
    </source>
</evidence>
<evidence type="ECO:0000256" key="3">
    <source>
        <dbReference type="ARBA" id="ARBA00022692"/>
    </source>
</evidence>
<feature type="binding site" evidence="10">
    <location>
        <position position="78"/>
    </location>
    <ligand>
        <name>Na(+)</name>
        <dbReference type="ChEBI" id="CHEBI:29101"/>
        <note>structural</note>
    </ligand>
</feature>
<evidence type="ECO:0000256" key="1">
    <source>
        <dbReference type="ARBA" id="ARBA00004651"/>
    </source>
</evidence>
<feature type="transmembrane region" description="Helical" evidence="10">
    <location>
        <begin position="37"/>
        <end position="56"/>
    </location>
</feature>
<reference evidence="11" key="1">
    <citation type="submission" date="2021-03" db="EMBL/GenBank/DDBJ databases">
        <title>Leucobacter chromiisoli sp. nov., isolated from chromium-containing soil of chemical plant.</title>
        <authorList>
            <person name="Xu Z."/>
        </authorList>
    </citation>
    <scope>NUCLEOTIDE SEQUENCE</scope>
    <source>
        <strain evidence="11">K 70/01</strain>
    </source>
</reference>
<keyword evidence="3 10" id="KW-0812">Transmembrane</keyword>
<keyword evidence="4 10" id="KW-1133">Transmembrane helix</keyword>
<keyword evidence="6 10" id="KW-0407">Ion channel</keyword>
<dbReference type="GO" id="GO:0062054">
    <property type="term" value="F:fluoride channel activity"/>
    <property type="evidence" value="ECO:0007669"/>
    <property type="project" value="UniProtKB-UniRule"/>
</dbReference>
<sequence length="136" mass="13418">MHPLVRLALVFVGGTCGTALRAALLLIPHDAGARAEVVGLTAINLVGAFLLGLLLGRVRAAEPRSDGLMALLGTGALGGFTSYSALVLFTLPTGGDPMVGTLLALASLPIGVAAAILGLRLGGRGPRPASTTGGIA</sequence>
<protein>
    <recommendedName>
        <fullName evidence="10">Fluoride-specific ion channel FluC</fullName>
    </recommendedName>
</protein>
<evidence type="ECO:0000256" key="4">
    <source>
        <dbReference type="ARBA" id="ARBA00022989"/>
    </source>
</evidence>
<comment type="subcellular location">
    <subcellularLocation>
        <location evidence="1 10">Cell membrane</location>
        <topology evidence="1 10">Multi-pass membrane protein</topology>
    </subcellularLocation>
</comment>
<dbReference type="AlphaFoldDB" id="A0A939TM65"/>
<proteinExistence type="inferred from homology"/>
<feature type="transmembrane region" description="Helical" evidence="10">
    <location>
        <begin position="97"/>
        <end position="119"/>
    </location>
</feature>